<name>A0A3L8S6M5_CHLGU</name>
<evidence type="ECO:0000313" key="1">
    <source>
        <dbReference type="EMBL" id="RLV97562.1"/>
    </source>
</evidence>
<dbReference type="EMBL" id="QUSF01000055">
    <property type="protein sequence ID" value="RLV97562.1"/>
    <property type="molecule type" value="Genomic_DNA"/>
</dbReference>
<gene>
    <name evidence="1" type="ORF">DV515_00011649</name>
</gene>
<accession>A0A3L8S6M5</accession>
<sequence>TDAAGRCGRKPQPYALLRCPLLCDPAPPEQYEGHFRNFRACTQRGRQHQEAGYGRCCLMLTSAG</sequence>
<dbReference type="AlphaFoldDB" id="A0A3L8S6M5"/>
<protein>
    <submittedName>
        <fullName evidence="1">Uncharacterized protein</fullName>
    </submittedName>
</protein>
<feature type="non-terminal residue" evidence="1">
    <location>
        <position position="1"/>
    </location>
</feature>
<comment type="caution">
    <text evidence="1">The sequence shown here is derived from an EMBL/GenBank/DDBJ whole genome shotgun (WGS) entry which is preliminary data.</text>
</comment>
<dbReference type="Proteomes" id="UP000276834">
    <property type="component" value="Unassembled WGS sequence"/>
</dbReference>
<reference evidence="1 2" key="1">
    <citation type="journal article" date="2018" name="Proc. R. Soc. B">
        <title>A non-coding region near Follistatin controls head colour polymorphism in the Gouldian finch.</title>
        <authorList>
            <person name="Toomey M.B."/>
            <person name="Marques C.I."/>
            <person name="Andrade P."/>
            <person name="Araujo P.M."/>
            <person name="Sabatino S."/>
            <person name="Gazda M.A."/>
            <person name="Afonso S."/>
            <person name="Lopes R.J."/>
            <person name="Corbo J.C."/>
            <person name="Carneiro M."/>
        </authorList>
    </citation>
    <scope>NUCLEOTIDE SEQUENCE [LARGE SCALE GENOMIC DNA]</scope>
    <source>
        <strain evidence="1">Red01</strain>
        <tissue evidence="1">Muscle</tissue>
    </source>
</reference>
<keyword evidence="2" id="KW-1185">Reference proteome</keyword>
<evidence type="ECO:0000313" key="2">
    <source>
        <dbReference type="Proteomes" id="UP000276834"/>
    </source>
</evidence>
<organism evidence="1 2">
    <name type="scientific">Chloebia gouldiae</name>
    <name type="common">Gouldian finch</name>
    <name type="synonym">Erythrura gouldiae</name>
    <dbReference type="NCBI Taxonomy" id="44316"/>
    <lineage>
        <taxon>Eukaryota</taxon>
        <taxon>Metazoa</taxon>
        <taxon>Chordata</taxon>
        <taxon>Craniata</taxon>
        <taxon>Vertebrata</taxon>
        <taxon>Euteleostomi</taxon>
        <taxon>Archelosauria</taxon>
        <taxon>Archosauria</taxon>
        <taxon>Dinosauria</taxon>
        <taxon>Saurischia</taxon>
        <taxon>Theropoda</taxon>
        <taxon>Coelurosauria</taxon>
        <taxon>Aves</taxon>
        <taxon>Neognathae</taxon>
        <taxon>Neoaves</taxon>
        <taxon>Telluraves</taxon>
        <taxon>Australaves</taxon>
        <taxon>Passeriformes</taxon>
        <taxon>Passeroidea</taxon>
        <taxon>Passeridae</taxon>
        <taxon>Chloebia</taxon>
    </lineage>
</organism>
<proteinExistence type="predicted"/>